<protein>
    <submittedName>
        <fullName evidence="6">ABC transporter ATP-binding protein</fullName>
    </submittedName>
</protein>
<dbReference type="Gene3D" id="3.40.50.300">
    <property type="entry name" value="P-loop containing nucleotide triphosphate hydrolases"/>
    <property type="match status" value="1"/>
</dbReference>
<dbReference type="PANTHER" id="PTHR42711:SF5">
    <property type="entry name" value="ABC TRANSPORTER ATP-BINDING PROTEIN NATA"/>
    <property type="match status" value="1"/>
</dbReference>
<dbReference type="OrthoDB" id="9804819at2"/>
<gene>
    <name evidence="6" type="ORF">F7732_19895</name>
</gene>
<dbReference type="InterPro" id="IPR050763">
    <property type="entry name" value="ABC_transporter_ATP-binding"/>
</dbReference>
<dbReference type="CDD" id="cd03230">
    <property type="entry name" value="ABC_DR_subfamily_A"/>
    <property type="match status" value="1"/>
</dbReference>
<reference evidence="6 7" key="1">
    <citation type="journal article" date="2014" name="Arch. Microbiol.">
        <title>Bacillus mesophilum sp. nov., strain IITR-54T, a novel 4-chlorobiphenyl dechlorinating bacterium.</title>
        <authorList>
            <person name="Manickam N."/>
            <person name="Singh N.K."/>
            <person name="Bajaj A."/>
            <person name="Kumar R.M."/>
            <person name="Kaur G."/>
            <person name="Kaur N."/>
            <person name="Bala M."/>
            <person name="Kumar A."/>
            <person name="Mayilraj S."/>
        </authorList>
    </citation>
    <scope>NUCLEOTIDE SEQUENCE [LARGE SCALE GENOMIC DNA]</scope>
    <source>
        <strain evidence="6 7">IITR-54</strain>
    </source>
</reference>
<proteinExistence type="inferred from homology"/>
<evidence type="ECO:0000256" key="2">
    <source>
        <dbReference type="ARBA" id="ARBA00022448"/>
    </source>
</evidence>
<keyword evidence="3" id="KW-0547">Nucleotide-binding</keyword>
<dbReference type="InterPro" id="IPR027417">
    <property type="entry name" value="P-loop_NTPase"/>
</dbReference>
<evidence type="ECO:0000256" key="1">
    <source>
        <dbReference type="ARBA" id="ARBA00005417"/>
    </source>
</evidence>
<sequence length="227" mass="25940">MMLEIQDIKKRFGKKEVLKGVSFQVEKGDFLAIIGKNGAGKTTLVNIICKLLKQDSGTISYSFHEGQLYNKIGVQTQSGDFDDRLKVQDMCELWRKIHKVEKEQVDQLLEKFDLAEVKKQYIKTLSGGQKQKLNILLSLINDPELLILDELTTSLDAISRHEMRKYLKMLNSQGKTIIMVSHYMDEVEELCNKVVLMRDGIVESTSTPNELVGNSYSNLQEYFVKSV</sequence>
<dbReference type="PROSITE" id="PS00211">
    <property type="entry name" value="ABC_TRANSPORTER_1"/>
    <property type="match status" value="1"/>
</dbReference>
<dbReference type="PROSITE" id="PS50893">
    <property type="entry name" value="ABC_TRANSPORTER_2"/>
    <property type="match status" value="1"/>
</dbReference>
<dbReference type="PANTHER" id="PTHR42711">
    <property type="entry name" value="ABC TRANSPORTER ATP-BINDING PROTEIN"/>
    <property type="match status" value="1"/>
</dbReference>
<keyword evidence="2" id="KW-0813">Transport</keyword>
<dbReference type="GO" id="GO:0005524">
    <property type="term" value="F:ATP binding"/>
    <property type="evidence" value="ECO:0007669"/>
    <property type="project" value="UniProtKB-KW"/>
</dbReference>
<evidence type="ECO:0000313" key="7">
    <source>
        <dbReference type="Proteomes" id="UP000441354"/>
    </source>
</evidence>
<evidence type="ECO:0000313" key="6">
    <source>
        <dbReference type="EMBL" id="KAB2330048.1"/>
    </source>
</evidence>
<dbReference type="InterPro" id="IPR003593">
    <property type="entry name" value="AAA+_ATPase"/>
</dbReference>
<dbReference type="Proteomes" id="UP000441354">
    <property type="component" value="Unassembled WGS sequence"/>
</dbReference>
<evidence type="ECO:0000256" key="3">
    <source>
        <dbReference type="ARBA" id="ARBA00022741"/>
    </source>
</evidence>
<dbReference type="AlphaFoldDB" id="A0A7V7RIK8"/>
<dbReference type="InterPro" id="IPR017871">
    <property type="entry name" value="ABC_transporter-like_CS"/>
</dbReference>
<dbReference type="EMBL" id="WBOT01000009">
    <property type="protein sequence ID" value="KAB2330048.1"/>
    <property type="molecule type" value="Genomic_DNA"/>
</dbReference>
<organism evidence="6 7">
    <name type="scientific">Bacillus mesophilum</name>
    <dbReference type="NCBI Taxonomy" id="1071718"/>
    <lineage>
        <taxon>Bacteria</taxon>
        <taxon>Bacillati</taxon>
        <taxon>Bacillota</taxon>
        <taxon>Bacilli</taxon>
        <taxon>Bacillales</taxon>
        <taxon>Bacillaceae</taxon>
        <taxon>Bacillus</taxon>
    </lineage>
</organism>
<dbReference type="SUPFAM" id="SSF52540">
    <property type="entry name" value="P-loop containing nucleoside triphosphate hydrolases"/>
    <property type="match status" value="1"/>
</dbReference>
<evidence type="ECO:0000259" key="5">
    <source>
        <dbReference type="PROSITE" id="PS50893"/>
    </source>
</evidence>
<keyword evidence="4 6" id="KW-0067">ATP-binding</keyword>
<name>A0A7V7RIK8_9BACI</name>
<comment type="caution">
    <text evidence="6">The sequence shown here is derived from an EMBL/GenBank/DDBJ whole genome shotgun (WGS) entry which is preliminary data.</text>
</comment>
<keyword evidence="7" id="KW-1185">Reference proteome</keyword>
<evidence type="ECO:0000256" key="4">
    <source>
        <dbReference type="ARBA" id="ARBA00022840"/>
    </source>
</evidence>
<dbReference type="SMART" id="SM00382">
    <property type="entry name" value="AAA"/>
    <property type="match status" value="1"/>
</dbReference>
<dbReference type="InterPro" id="IPR003439">
    <property type="entry name" value="ABC_transporter-like_ATP-bd"/>
</dbReference>
<comment type="similarity">
    <text evidence="1">Belongs to the ABC transporter superfamily.</text>
</comment>
<dbReference type="Pfam" id="PF00005">
    <property type="entry name" value="ABC_tran"/>
    <property type="match status" value="1"/>
</dbReference>
<accession>A0A7V7RIK8</accession>
<feature type="domain" description="ABC transporter" evidence="5">
    <location>
        <begin position="3"/>
        <end position="224"/>
    </location>
</feature>
<dbReference type="GO" id="GO:0016887">
    <property type="term" value="F:ATP hydrolysis activity"/>
    <property type="evidence" value="ECO:0007669"/>
    <property type="project" value="InterPro"/>
</dbReference>